<feature type="transmembrane region" description="Helical" evidence="1">
    <location>
        <begin position="24"/>
        <end position="43"/>
    </location>
</feature>
<organism evidence="2 3">
    <name type="scientific">Dinothrombium tinctorium</name>
    <dbReference type="NCBI Taxonomy" id="1965070"/>
    <lineage>
        <taxon>Eukaryota</taxon>
        <taxon>Metazoa</taxon>
        <taxon>Ecdysozoa</taxon>
        <taxon>Arthropoda</taxon>
        <taxon>Chelicerata</taxon>
        <taxon>Arachnida</taxon>
        <taxon>Acari</taxon>
        <taxon>Acariformes</taxon>
        <taxon>Trombidiformes</taxon>
        <taxon>Prostigmata</taxon>
        <taxon>Anystina</taxon>
        <taxon>Parasitengona</taxon>
        <taxon>Trombidioidea</taxon>
        <taxon>Trombidiidae</taxon>
        <taxon>Dinothrombium</taxon>
    </lineage>
</organism>
<reference evidence="2 3" key="1">
    <citation type="journal article" date="2018" name="Gigascience">
        <title>Genomes of trombidid mites reveal novel predicted allergens and laterally-transferred genes associated with secondary metabolism.</title>
        <authorList>
            <person name="Dong X."/>
            <person name="Chaisiri K."/>
            <person name="Xia D."/>
            <person name="Armstrong S.D."/>
            <person name="Fang Y."/>
            <person name="Donnelly M.J."/>
            <person name="Kadowaki T."/>
            <person name="McGarry J.W."/>
            <person name="Darby A.C."/>
            <person name="Makepeace B.L."/>
        </authorList>
    </citation>
    <scope>NUCLEOTIDE SEQUENCE [LARGE SCALE GENOMIC DNA]</scope>
    <source>
        <strain evidence="2">UoL-WK</strain>
    </source>
</reference>
<evidence type="ECO:0000313" key="3">
    <source>
        <dbReference type="Proteomes" id="UP000285301"/>
    </source>
</evidence>
<keyword evidence="1" id="KW-1133">Transmembrane helix</keyword>
<comment type="caution">
    <text evidence="2">The sequence shown here is derived from an EMBL/GenBank/DDBJ whole genome shotgun (WGS) entry which is preliminary data.</text>
</comment>
<evidence type="ECO:0000256" key="1">
    <source>
        <dbReference type="SAM" id="Phobius"/>
    </source>
</evidence>
<feature type="transmembrane region" description="Helical" evidence="1">
    <location>
        <begin position="86"/>
        <end position="106"/>
    </location>
</feature>
<sequence>MIGIFVVLFGIAYPKEVFPGGYTGKQCAIFSGVFIFFTLFGYCSAHHQKFLFLLIYSAGILVFVIGNALYWLIAPESSLVDLESNSILFLGILFTIIMIFALILSWQIKSTSDSTSGQYEPNEKSNMHPSTSTSFNAIQRFRTRSLSGSSY</sequence>
<keyword evidence="3" id="KW-1185">Reference proteome</keyword>
<keyword evidence="1" id="KW-0472">Membrane</keyword>
<proteinExistence type="predicted"/>
<dbReference type="Proteomes" id="UP000285301">
    <property type="component" value="Unassembled WGS sequence"/>
</dbReference>
<dbReference type="EMBL" id="NCKU01000609">
    <property type="protein sequence ID" value="RWS14842.1"/>
    <property type="molecule type" value="Genomic_DNA"/>
</dbReference>
<gene>
    <name evidence="2" type="ORF">B4U79_02265</name>
</gene>
<keyword evidence="1" id="KW-0812">Transmembrane</keyword>
<protein>
    <submittedName>
        <fullName evidence="2">Uncharacterized protein</fullName>
    </submittedName>
</protein>
<name>A0A443RHU6_9ACAR</name>
<evidence type="ECO:0000313" key="2">
    <source>
        <dbReference type="EMBL" id="RWS14842.1"/>
    </source>
</evidence>
<dbReference type="AlphaFoldDB" id="A0A443RHU6"/>
<accession>A0A443RHU6</accession>
<dbReference type="OrthoDB" id="6508629at2759"/>
<feature type="transmembrane region" description="Helical" evidence="1">
    <location>
        <begin position="50"/>
        <end position="74"/>
    </location>
</feature>